<protein>
    <submittedName>
        <fullName evidence="1">Uncharacterized protein</fullName>
    </submittedName>
</protein>
<sequence>MTCCSSLVTVSNGSSTVKPCQACSPSCLLFPRRWDGRVVLPKPTNFAVKDLKAPSASVPDTPSAFTNLEELQGESVQIAGHATCTSETVPRVPCHRPDCVPDTISSDQSCCTTSQGPANFTNAPEPVIESYAQLSSLPEFKAFRLNQDGQLVSREAGSGNHVSRKKNGTEWMRELRVVRRTKKQSYVRSGTHDFCIRLYTGQNHLNED</sequence>
<evidence type="ECO:0000313" key="1">
    <source>
        <dbReference type="EMBL" id="KDR71614.1"/>
    </source>
</evidence>
<evidence type="ECO:0000313" key="2">
    <source>
        <dbReference type="Proteomes" id="UP000027222"/>
    </source>
</evidence>
<reference evidence="2" key="1">
    <citation type="journal article" date="2014" name="Proc. Natl. Acad. Sci. U.S.A.">
        <title>Extensive sampling of basidiomycete genomes demonstrates inadequacy of the white-rot/brown-rot paradigm for wood decay fungi.</title>
        <authorList>
            <person name="Riley R."/>
            <person name="Salamov A.A."/>
            <person name="Brown D.W."/>
            <person name="Nagy L.G."/>
            <person name="Floudas D."/>
            <person name="Held B.W."/>
            <person name="Levasseur A."/>
            <person name="Lombard V."/>
            <person name="Morin E."/>
            <person name="Otillar R."/>
            <person name="Lindquist E.A."/>
            <person name="Sun H."/>
            <person name="LaButti K.M."/>
            <person name="Schmutz J."/>
            <person name="Jabbour D."/>
            <person name="Luo H."/>
            <person name="Baker S.E."/>
            <person name="Pisabarro A.G."/>
            <person name="Walton J.D."/>
            <person name="Blanchette R.A."/>
            <person name="Henrissat B."/>
            <person name="Martin F."/>
            <person name="Cullen D."/>
            <person name="Hibbett D.S."/>
            <person name="Grigoriev I.V."/>
        </authorList>
    </citation>
    <scope>NUCLEOTIDE SEQUENCE [LARGE SCALE GENOMIC DNA]</scope>
    <source>
        <strain evidence="2">CBS 339.88</strain>
    </source>
</reference>
<organism evidence="1 2">
    <name type="scientific">Galerina marginata (strain CBS 339.88)</name>
    <dbReference type="NCBI Taxonomy" id="685588"/>
    <lineage>
        <taxon>Eukaryota</taxon>
        <taxon>Fungi</taxon>
        <taxon>Dikarya</taxon>
        <taxon>Basidiomycota</taxon>
        <taxon>Agaricomycotina</taxon>
        <taxon>Agaricomycetes</taxon>
        <taxon>Agaricomycetidae</taxon>
        <taxon>Agaricales</taxon>
        <taxon>Agaricineae</taxon>
        <taxon>Strophariaceae</taxon>
        <taxon>Galerina</taxon>
    </lineage>
</organism>
<proteinExistence type="predicted"/>
<dbReference type="AlphaFoldDB" id="A0A067SV90"/>
<keyword evidence="2" id="KW-1185">Reference proteome</keyword>
<accession>A0A067SV90</accession>
<gene>
    <name evidence="1" type="ORF">GALMADRAFT_794000</name>
</gene>
<dbReference type="EMBL" id="KL142392">
    <property type="protein sequence ID" value="KDR71614.1"/>
    <property type="molecule type" value="Genomic_DNA"/>
</dbReference>
<dbReference type="Proteomes" id="UP000027222">
    <property type="component" value="Unassembled WGS sequence"/>
</dbReference>
<dbReference type="HOGENOM" id="CLU_1320974_0_0_1"/>
<dbReference type="OrthoDB" id="3061038at2759"/>
<name>A0A067SV90_GALM3</name>